<evidence type="ECO:0008006" key="2">
    <source>
        <dbReference type="Google" id="ProtNLM"/>
    </source>
</evidence>
<comment type="caution">
    <text evidence="1">The sequence shown here is derived from an EMBL/GenBank/DDBJ whole genome shotgun (WGS) entry which is preliminary data.</text>
</comment>
<evidence type="ECO:0000313" key="1">
    <source>
        <dbReference type="EMBL" id="EGY2376658.1"/>
    </source>
</evidence>
<name>A0A9P2L7P5_ACIBA</name>
<proteinExistence type="predicted"/>
<dbReference type="AlphaFoldDB" id="A0A9P2L7P5"/>
<gene>
    <name evidence="1" type="ORF">JHZ39_000990</name>
</gene>
<protein>
    <recommendedName>
        <fullName evidence="2">DNA transfer protein</fullName>
    </recommendedName>
</protein>
<dbReference type="EMBL" id="AAYLMQ010000008">
    <property type="protein sequence ID" value="EGY2376658.1"/>
    <property type="molecule type" value="Genomic_DNA"/>
</dbReference>
<accession>A0A9P2L7P5</accession>
<sequence length="689" mass="73539">MAQLSIEDATKLLSSGKTKPRQITADEALAILKPQKDLGIQQPIKVSATRQPFDWKAAQQKSMQDQAKKAGPTSFAEDVLFGFSKLGAGINQGFAYAGDKLGQGLNSLLGTNFDTGSYDRFTNQRKEFEEFRNLQNSQNGKSSAIGEFVGEVAGTAPFALLGRGYQGAKILSKVGGKVAAQNAGAGALAGAATYAPDAQTRKQNTLMGGIGGAVGGAVGEKVGQGVTKAVNMAKGRLRPEAAEVNNLGKQFNVRTTVGDISRGPISQKAEVALEQIPVVGTAGFRQAQHDEAKAASNKLVNSLQEKFKSTEFKAIPELEAAAASGDRNANRILGIVSNAGDDSSKALQASAEIKAWRESKIAGKMYDEVGALARKQGGTVNPSNTTTVLKQKIDSELASLAPDEALLKDLQSIQTRLNDANVVKDFSNMRLLRTQLGDLAEGYASGTNPNKTAAKFFGDLRSAVDEDIAQYANSSGSDELKRAYKRADMFYKNIMKNKDSSIAKAMKSSTPDEIYSQFIKIGKGDRAANFYRNLDKKGQAALRYEMANEALDKATNVSTGAFSPAKFALEFERLHEPYKNIFNGAERAEMDGFIKLMRHIERAGQFMENPPTGNRLTGFLIGGTAIANAPLAAKAAGLSATAKFLLTTEPGKRILLAAKELPPNSPKLNNLLKMIEKLSVTTGTATTTQ</sequence>
<dbReference type="RefSeq" id="WP_322546819.1">
    <property type="nucleotide sequence ID" value="NZ_CP140420.1"/>
</dbReference>
<reference evidence="1" key="1">
    <citation type="submission" date="2020-12" db="EMBL/GenBank/DDBJ databases">
        <authorList>
            <consortium name="Clinical and Environmental Microbiology Branch: Whole genome sequencing antimicrobial resistance pathogens in the healthcare setting"/>
        </authorList>
    </citation>
    <scope>NUCLEOTIDE SEQUENCE</scope>
    <source>
        <strain evidence="1">2018HL-00813</strain>
    </source>
</reference>
<organism evidence="1">
    <name type="scientific">Acinetobacter baumannii</name>
    <dbReference type="NCBI Taxonomy" id="470"/>
    <lineage>
        <taxon>Bacteria</taxon>
        <taxon>Pseudomonadati</taxon>
        <taxon>Pseudomonadota</taxon>
        <taxon>Gammaproteobacteria</taxon>
        <taxon>Moraxellales</taxon>
        <taxon>Moraxellaceae</taxon>
        <taxon>Acinetobacter</taxon>
        <taxon>Acinetobacter calcoaceticus/baumannii complex</taxon>
    </lineage>
</organism>